<proteinExistence type="predicted"/>
<protein>
    <submittedName>
        <fullName evidence="1">Uncharacterized protein</fullName>
    </submittedName>
</protein>
<evidence type="ECO:0000313" key="1">
    <source>
        <dbReference type="EMBL" id="KZD94392.1"/>
    </source>
</evidence>
<organism evidence="1 2">
    <name type="scientific">Bacillus subtilis</name>
    <dbReference type="NCBI Taxonomy" id="1423"/>
    <lineage>
        <taxon>Bacteria</taxon>
        <taxon>Bacillati</taxon>
        <taxon>Bacillota</taxon>
        <taxon>Bacilli</taxon>
        <taxon>Bacillales</taxon>
        <taxon>Bacillaceae</taxon>
        <taxon>Bacillus</taxon>
    </lineage>
</organism>
<accession>A0AAP1H9M6</accession>
<sequence length="55" mass="6264">MQTTGYAENASFSQISACFSGSLVREDLFLMFNAYNRFTLLHSRLTMISYNGDDQ</sequence>
<dbReference type="Proteomes" id="UP000076442">
    <property type="component" value="Unassembled WGS sequence"/>
</dbReference>
<name>A0AAP1H9M6_BACIU</name>
<dbReference type="EMBL" id="LJZV01000003">
    <property type="protein sequence ID" value="KZD94392.1"/>
    <property type="molecule type" value="Genomic_DNA"/>
</dbReference>
<gene>
    <name evidence="1" type="ORF">B4122_1088</name>
</gene>
<comment type="caution">
    <text evidence="1">The sequence shown here is derived from an EMBL/GenBank/DDBJ whole genome shotgun (WGS) entry which is preliminary data.</text>
</comment>
<evidence type="ECO:0000313" key="2">
    <source>
        <dbReference type="Proteomes" id="UP000076442"/>
    </source>
</evidence>
<dbReference type="AlphaFoldDB" id="A0AAP1H9M6"/>
<reference evidence="1 2" key="1">
    <citation type="submission" date="2015-09" db="EMBL/GenBank/DDBJ databases">
        <title>Spore heat resistance.</title>
        <authorList>
            <person name="Boekhorst J."/>
            <person name="Berendsen E.M."/>
            <person name="Wells-Bennik M.H."/>
            <person name="Kuipers O.P."/>
        </authorList>
    </citation>
    <scope>NUCLEOTIDE SEQUENCE [LARGE SCALE GENOMIC DNA]</scope>
    <source>
        <strain evidence="1 2">B4122</strain>
    </source>
</reference>